<dbReference type="AlphaFoldDB" id="A0A232LQE5"/>
<dbReference type="PANTHER" id="PTHR16515:SF49">
    <property type="entry name" value="GASTRULA ZINC FINGER PROTEIN XLCGF49.1-LIKE-RELATED"/>
    <property type="match status" value="1"/>
</dbReference>
<keyword evidence="10" id="KW-1185">Reference proteome</keyword>
<reference evidence="9 10" key="1">
    <citation type="journal article" date="2015" name="Environ. Microbiol.">
        <title>Metagenome sequence of Elaphomyces granulatus from sporocarp tissue reveals Ascomycota ectomycorrhizal fingerprints of genome expansion and a Proteobacteria-rich microbiome.</title>
        <authorList>
            <person name="Quandt C.A."/>
            <person name="Kohler A."/>
            <person name="Hesse C.N."/>
            <person name="Sharpton T.J."/>
            <person name="Martin F."/>
            <person name="Spatafora J.W."/>
        </authorList>
    </citation>
    <scope>NUCLEOTIDE SEQUENCE [LARGE SCALE GENOMIC DNA]</scope>
    <source>
        <strain evidence="9 10">OSC145934</strain>
    </source>
</reference>
<evidence type="ECO:0000259" key="8">
    <source>
        <dbReference type="PROSITE" id="PS50157"/>
    </source>
</evidence>
<keyword evidence="4 7" id="KW-0863">Zinc-finger</keyword>
<dbReference type="EMBL" id="NPHW01005810">
    <property type="protein sequence ID" value="OXV06385.1"/>
    <property type="molecule type" value="Genomic_DNA"/>
</dbReference>
<keyword evidence="3" id="KW-0677">Repeat</keyword>
<dbReference type="OrthoDB" id="6910977at2759"/>
<dbReference type="FunFam" id="3.30.160.60:FF:000100">
    <property type="entry name" value="Zinc finger 45-like"/>
    <property type="match status" value="1"/>
</dbReference>
<dbReference type="Gene3D" id="3.30.160.60">
    <property type="entry name" value="Classic Zinc Finger"/>
    <property type="match status" value="3"/>
</dbReference>
<dbReference type="InterPro" id="IPR013087">
    <property type="entry name" value="Znf_C2H2_type"/>
</dbReference>
<evidence type="ECO:0000313" key="10">
    <source>
        <dbReference type="Proteomes" id="UP000243515"/>
    </source>
</evidence>
<evidence type="ECO:0000256" key="5">
    <source>
        <dbReference type="ARBA" id="ARBA00022833"/>
    </source>
</evidence>
<dbReference type="GO" id="GO:0008270">
    <property type="term" value="F:zinc ion binding"/>
    <property type="evidence" value="ECO:0007669"/>
    <property type="project" value="UniProtKB-KW"/>
</dbReference>
<accession>A0A232LQE5</accession>
<feature type="domain" description="C2H2-type" evidence="8">
    <location>
        <begin position="250"/>
        <end position="278"/>
    </location>
</feature>
<dbReference type="Pfam" id="PF00096">
    <property type="entry name" value="zf-C2H2"/>
    <property type="match status" value="2"/>
</dbReference>
<dbReference type="PROSITE" id="PS00028">
    <property type="entry name" value="ZINC_FINGER_C2H2_1"/>
    <property type="match status" value="2"/>
</dbReference>
<keyword evidence="6" id="KW-0539">Nucleus</keyword>
<evidence type="ECO:0000256" key="3">
    <source>
        <dbReference type="ARBA" id="ARBA00022737"/>
    </source>
</evidence>
<feature type="domain" description="C2H2-type" evidence="8">
    <location>
        <begin position="220"/>
        <end position="247"/>
    </location>
</feature>
<evidence type="ECO:0000313" key="9">
    <source>
        <dbReference type="EMBL" id="OXV06385.1"/>
    </source>
</evidence>
<comment type="caution">
    <text evidence="9">The sequence shown here is derived from an EMBL/GenBank/DDBJ whole genome shotgun (WGS) entry which is preliminary data.</text>
</comment>
<organism evidence="9 10">
    <name type="scientific">Elaphomyces granulatus</name>
    <dbReference type="NCBI Taxonomy" id="519963"/>
    <lineage>
        <taxon>Eukaryota</taxon>
        <taxon>Fungi</taxon>
        <taxon>Dikarya</taxon>
        <taxon>Ascomycota</taxon>
        <taxon>Pezizomycotina</taxon>
        <taxon>Eurotiomycetes</taxon>
        <taxon>Eurotiomycetidae</taxon>
        <taxon>Eurotiales</taxon>
        <taxon>Elaphomycetaceae</taxon>
        <taxon>Elaphomyces</taxon>
    </lineage>
</organism>
<keyword evidence="5" id="KW-0862">Zinc</keyword>
<name>A0A232LQE5_9EURO</name>
<dbReference type="SMART" id="SM00355">
    <property type="entry name" value="ZnF_C2H2"/>
    <property type="match status" value="2"/>
</dbReference>
<proteinExistence type="predicted"/>
<dbReference type="InterPro" id="IPR050331">
    <property type="entry name" value="Zinc_finger"/>
</dbReference>
<evidence type="ECO:0000256" key="6">
    <source>
        <dbReference type="ARBA" id="ARBA00023242"/>
    </source>
</evidence>
<evidence type="ECO:0000256" key="7">
    <source>
        <dbReference type="PROSITE-ProRule" id="PRU00042"/>
    </source>
</evidence>
<dbReference type="InterPro" id="IPR036236">
    <property type="entry name" value="Znf_C2H2_sf"/>
</dbReference>
<gene>
    <name evidence="9" type="ORF">Egran_05846</name>
</gene>
<comment type="subcellular location">
    <subcellularLocation>
        <location evidence="1">Nucleus</location>
    </subcellularLocation>
</comment>
<evidence type="ECO:0000256" key="2">
    <source>
        <dbReference type="ARBA" id="ARBA00022723"/>
    </source>
</evidence>
<dbReference type="PROSITE" id="PS50157">
    <property type="entry name" value="ZINC_FINGER_C2H2_2"/>
    <property type="match status" value="2"/>
</dbReference>
<dbReference type="PANTHER" id="PTHR16515">
    <property type="entry name" value="PR DOMAIN ZINC FINGER PROTEIN"/>
    <property type="match status" value="1"/>
</dbReference>
<protein>
    <recommendedName>
        <fullName evidence="8">C2H2-type domain-containing protein</fullName>
    </recommendedName>
</protein>
<dbReference type="GO" id="GO:0005634">
    <property type="term" value="C:nucleus"/>
    <property type="evidence" value="ECO:0007669"/>
    <property type="project" value="UniProtKB-SubCell"/>
</dbReference>
<evidence type="ECO:0000256" key="1">
    <source>
        <dbReference type="ARBA" id="ARBA00004123"/>
    </source>
</evidence>
<keyword evidence="2" id="KW-0479">Metal-binding</keyword>
<dbReference type="SUPFAM" id="SSF57667">
    <property type="entry name" value="beta-beta-alpha zinc fingers"/>
    <property type="match status" value="2"/>
</dbReference>
<dbReference type="Proteomes" id="UP000243515">
    <property type="component" value="Unassembled WGS sequence"/>
</dbReference>
<sequence>MGHGGRSFLMTSPGAQVVSEDTANAERTLCYPSPSRTDLEADVLCRNSPSFVGLGILPCGMEISSSQLRVAVCPPPESIQIPSHEWSDSIISNQDFSASTYPTIMPTTPFQTYEDCSTASHSLFGYPGISGPSLEYPPGVNWDIAASHSPFFPDIHNGHQAQIDCLSGIMTHMAGEVLSNGPFELDPSSMDHDGAFSDDLSYGDLSSSNRQTSSPPEVGLQCTVCGYRFTRRSNCRQHMKNHDPNRKRDHSCDDCGRSFGRKTDLKRHMNSIHDGTKRFGCDQCGRYFSRQDTLNRSVLIVSRLIGFLNVCLNSHGIGIDKTVVGDDAVGSIGP</sequence>
<dbReference type="GO" id="GO:0010468">
    <property type="term" value="P:regulation of gene expression"/>
    <property type="evidence" value="ECO:0007669"/>
    <property type="project" value="TreeGrafter"/>
</dbReference>
<evidence type="ECO:0000256" key="4">
    <source>
        <dbReference type="ARBA" id="ARBA00022771"/>
    </source>
</evidence>